<reference evidence="3" key="1">
    <citation type="submission" date="2025-08" db="UniProtKB">
        <authorList>
            <consortium name="RefSeq"/>
        </authorList>
    </citation>
    <scope>IDENTIFICATION</scope>
</reference>
<name>A0A6J2R9A5_COTGO</name>
<dbReference type="KEGG" id="cgob:115020937"/>
<dbReference type="InParanoid" id="A0A6J2R9A5"/>
<dbReference type="Proteomes" id="UP000504630">
    <property type="component" value="Chromosome 16"/>
</dbReference>
<evidence type="ECO:0000313" key="2">
    <source>
        <dbReference type="Proteomes" id="UP000504630"/>
    </source>
</evidence>
<evidence type="ECO:0000256" key="1">
    <source>
        <dbReference type="SAM" id="MobiDB-lite"/>
    </source>
</evidence>
<proteinExistence type="predicted"/>
<evidence type="ECO:0000313" key="3">
    <source>
        <dbReference type="RefSeq" id="XP_029306884.1"/>
    </source>
</evidence>
<dbReference type="RefSeq" id="XP_029306884.1">
    <property type="nucleotide sequence ID" value="XM_029451024.1"/>
</dbReference>
<feature type="region of interest" description="Disordered" evidence="1">
    <location>
        <begin position="22"/>
        <end position="70"/>
    </location>
</feature>
<accession>A0A6J2R9A5</accession>
<protein>
    <submittedName>
        <fullName evidence="3">Uncharacterized protein LOC115020937</fullName>
    </submittedName>
</protein>
<feature type="compositionally biased region" description="Pro residues" evidence="1">
    <location>
        <begin position="28"/>
        <end position="56"/>
    </location>
</feature>
<gene>
    <name evidence="3" type="primary">LOC115020937</name>
</gene>
<keyword evidence="2" id="KW-1185">Reference proteome</keyword>
<sequence>MARKPELSSLLPEWLQDFVEAPLCQPNPSDPSAPPPPAELRQPPPPVELQQPPPPVGSHQTPVPEPFLGTRLALGGSWSIQRTSRPLKRRSETPVMLGLRAISIKT</sequence>
<dbReference type="GeneID" id="115020937"/>
<organism evidence="2 3">
    <name type="scientific">Cottoperca gobio</name>
    <name type="common">Frogmouth</name>
    <name type="synonym">Aphritis gobio</name>
    <dbReference type="NCBI Taxonomy" id="56716"/>
    <lineage>
        <taxon>Eukaryota</taxon>
        <taxon>Metazoa</taxon>
        <taxon>Chordata</taxon>
        <taxon>Craniata</taxon>
        <taxon>Vertebrata</taxon>
        <taxon>Euteleostomi</taxon>
        <taxon>Actinopterygii</taxon>
        <taxon>Neopterygii</taxon>
        <taxon>Teleostei</taxon>
        <taxon>Neoteleostei</taxon>
        <taxon>Acanthomorphata</taxon>
        <taxon>Eupercaria</taxon>
        <taxon>Perciformes</taxon>
        <taxon>Notothenioidei</taxon>
        <taxon>Bovichtidae</taxon>
        <taxon>Cottoperca</taxon>
    </lineage>
</organism>
<dbReference type="AlphaFoldDB" id="A0A6J2R9A5"/>